<dbReference type="GO" id="GO:0008270">
    <property type="term" value="F:zinc ion binding"/>
    <property type="evidence" value="ECO:0007669"/>
    <property type="project" value="TreeGrafter"/>
</dbReference>
<accession>A0A9R0J6B9</accession>
<sequence length="140" mass="15707">MCFSVRHSFTTVYGQRRIRVMNLSLSCTSTLPSIFHSADLDAQFICFLKQGACCGLQAWCTGVAAASGVILLHYCFCTDVLCPAAAWVLQLFRVVLLRSVSLRNFYVVAVSFCWLCNFSVWDASCNLSVCFFGLDIYYVY</sequence>
<proteinExistence type="predicted"/>
<dbReference type="GO" id="GO:0030127">
    <property type="term" value="C:COPII vesicle coat"/>
    <property type="evidence" value="ECO:0007669"/>
    <property type="project" value="TreeGrafter"/>
</dbReference>
<dbReference type="PANTHER" id="PTHR13803:SF4">
    <property type="entry name" value="SECRETORY 24CD, ISOFORM C"/>
    <property type="match status" value="1"/>
</dbReference>
<organism evidence="1 2">
    <name type="scientific">Spinacia oleracea</name>
    <name type="common">Spinach</name>
    <dbReference type="NCBI Taxonomy" id="3562"/>
    <lineage>
        <taxon>Eukaryota</taxon>
        <taxon>Viridiplantae</taxon>
        <taxon>Streptophyta</taxon>
        <taxon>Embryophyta</taxon>
        <taxon>Tracheophyta</taxon>
        <taxon>Spermatophyta</taxon>
        <taxon>Magnoliopsida</taxon>
        <taxon>eudicotyledons</taxon>
        <taxon>Gunneridae</taxon>
        <taxon>Pentapetalae</taxon>
        <taxon>Caryophyllales</taxon>
        <taxon>Chenopodiaceae</taxon>
        <taxon>Chenopodioideae</taxon>
        <taxon>Anserineae</taxon>
        <taxon>Spinacia</taxon>
    </lineage>
</organism>
<dbReference type="PANTHER" id="PTHR13803">
    <property type="entry name" value="SEC24-RELATED PROTEIN"/>
    <property type="match status" value="1"/>
</dbReference>
<evidence type="ECO:0000313" key="2">
    <source>
        <dbReference type="RefSeq" id="XP_021860734.1"/>
    </source>
</evidence>
<dbReference type="OrthoDB" id="49016at2759"/>
<dbReference type="InterPro" id="IPR050550">
    <property type="entry name" value="SEC23_SEC24_subfamily"/>
</dbReference>
<dbReference type="GO" id="GO:0000149">
    <property type="term" value="F:SNARE binding"/>
    <property type="evidence" value="ECO:0007669"/>
    <property type="project" value="TreeGrafter"/>
</dbReference>
<dbReference type="GeneID" id="110799776"/>
<dbReference type="AlphaFoldDB" id="A0A9R0J6B9"/>
<evidence type="ECO:0000313" key="1">
    <source>
        <dbReference type="Proteomes" id="UP000813463"/>
    </source>
</evidence>
<evidence type="ECO:0000313" key="3">
    <source>
        <dbReference type="RefSeq" id="XP_021860735.1"/>
    </source>
</evidence>
<dbReference type="RefSeq" id="XP_021860734.1">
    <property type="nucleotide sequence ID" value="XM_022005042.1"/>
</dbReference>
<dbReference type="KEGG" id="soe:110799776"/>
<dbReference type="Proteomes" id="UP000813463">
    <property type="component" value="Chromosome 5"/>
</dbReference>
<protein>
    <submittedName>
        <fullName evidence="2 3">Protein transport protein Sec24-like CEF</fullName>
    </submittedName>
</protein>
<dbReference type="SUPFAM" id="SSF81995">
    <property type="entry name" value="beta-sandwich domain of Sec23/24"/>
    <property type="match status" value="1"/>
</dbReference>
<dbReference type="GO" id="GO:0070971">
    <property type="term" value="C:endoplasmic reticulum exit site"/>
    <property type="evidence" value="ECO:0007669"/>
    <property type="project" value="TreeGrafter"/>
</dbReference>
<reference evidence="1" key="1">
    <citation type="journal article" date="2021" name="Nat. Commun.">
        <title>Genomic analyses provide insights into spinach domestication and the genetic basis of agronomic traits.</title>
        <authorList>
            <person name="Cai X."/>
            <person name="Sun X."/>
            <person name="Xu C."/>
            <person name="Sun H."/>
            <person name="Wang X."/>
            <person name="Ge C."/>
            <person name="Zhang Z."/>
            <person name="Wang Q."/>
            <person name="Fei Z."/>
            <person name="Jiao C."/>
            <person name="Wang Q."/>
        </authorList>
    </citation>
    <scope>NUCLEOTIDE SEQUENCE [LARGE SCALE GENOMIC DNA]</scope>
    <source>
        <strain evidence="1">cv. Varoflay</strain>
    </source>
</reference>
<dbReference type="GO" id="GO:0090110">
    <property type="term" value="P:COPII-coated vesicle cargo loading"/>
    <property type="evidence" value="ECO:0007669"/>
    <property type="project" value="TreeGrafter"/>
</dbReference>
<dbReference type="RefSeq" id="XP_021860735.1">
    <property type="nucleotide sequence ID" value="XM_022005043.1"/>
</dbReference>
<gene>
    <name evidence="2 3" type="primary">LOC110799776</name>
</gene>
<dbReference type="Gene3D" id="1.20.120.730">
    <property type="entry name" value="Sec23/Sec24 helical domain"/>
    <property type="match status" value="1"/>
</dbReference>
<name>A0A9R0J6B9_SPIOL</name>
<keyword evidence="1" id="KW-1185">Reference proteome</keyword>
<reference evidence="2 3" key="2">
    <citation type="submission" date="2025-04" db="UniProtKB">
        <authorList>
            <consortium name="RefSeq"/>
        </authorList>
    </citation>
    <scope>IDENTIFICATION</scope>
</reference>